<feature type="region of interest" description="Disordered" evidence="1">
    <location>
        <begin position="551"/>
        <end position="602"/>
    </location>
</feature>
<protein>
    <submittedName>
        <fullName evidence="2">Uncharacterized protein</fullName>
    </submittedName>
</protein>
<keyword evidence="3" id="KW-1185">Reference proteome</keyword>
<name>A0A9J9H7X2_RHIWR</name>
<evidence type="ECO:0000256" key="1">
    <source>
        <dbReference type="SAM" id="MobiDB-lite"/>
    </source>
</evidence>
<reference evidence="2 3" key="1">
    <citation type="journal article" date="2010" name="J. Bacteriol.">
        <title>Genome sequence of the dioxin-mineralizing bacterium Sphingomonas wittichii RW1.</title>
        <authorList>
            <person name="Miller T.R."/>
            <person name="Delcher A.L."/>
            <person name="Salzberg S.L."/>
            <person name="Saunders E."/>
            <person name="Detter J.C."/>
            <person name="Halden R.U."/>
        </authorList>
    </citation>
    <scope>NUCLEOTIDE SEQUENCE [LARGE SCALE GENOMIC DNA]</scope>
    <source>
        <strain evidence="3">DSM 6014 / CCUG 31198 / JCM 15750 / NBRC 105917 / EY 4224 / RW1</strain>
    </source>
</reference>
<feature type="compositionally biased region" description="Low complexity" evidence="1">
    <location>
        <begin position="675"/>
        <end position="684"/>
    </location>
</feature>
<gene>
    <name evidence="2" type="ordered locus">Swit_0225</name>
</gene>
<feature type="compositionally biased region" description="Basic residues" evidence="1">
    <location>
        <begin position="1"/>
        <end position="20"/>
    </location>
</feature>
<feature type="compositionally biased region" description="Basic and acidic residues" evidence="1">
    <location>
        <begin position="576"/>
        <end position="596"/>
    </location>
</feature>
<proteinExistence type="predicted"/>
<evidence type="ECO:0000313" key="3">
    <source>
        <dbReference type="Proteomes" id="UP000001989"/>
    </source>
</evidence>
<sequence>MLSRRAAARRPRRARPRPARPRGGAGRRALPPLFPAADVLVGRIEEGSEGAVDEAQADARADRHDDVVGADVLGRVRDGGDPLAAVMEAQEGDHVVLVDAVAGHADAADQLVAAIDRHRSGEDLHAVLQAVLGRAGNVGQEGAALARVGGRGAQHEAEMLGQVVEDQRALQSGGEGTPLVEGARQRSVGPSHLAVREEGAREIAARAIGEGVGAGQRARIVEEGPDLLDEGLDVGAGVAEQVGRGVGAREEGRGARLLQRHVGAEDRGVGAAHHAEHDAARVDDGHRHLRAAVERLADLRAGAAHHLEGFLEDRLHLGLGQRRRDLGGVGAAAQRVAVVAGAVGQDEGVDIVDRVARAALGRGHRAIAGRLGAIGMAGEHRRGASLRIIARDRYQRSGARQGREGAGVGRVGAQLGGVRVGIAKLDDHLDIVGADVLGRIEAAQARRRDIFVVVAVDVVDVRIIAVEAVRHDADAADHHAVLVEREAARIGGEAERRALRADEGGAAPGGQVAPREIRAGELAELHAEQRAAGELVVAGRIMFLDDEAGGAGREGVARRGQIGAGDRLGDRRRRERVGGGRSGDDEALDVGRRHDAVGGLDRQRRRRAGHLVDGEDVADPVDDRDDGRLVARRGFLDRLRQHLLHVGDGQRLLGRRGVERGGRRRRGRGGRRGRTAAAAAAAAGGEREGEGGESGYTTRGNGHLRALIEAAACPRAARNSAGR</sequence>
<evidence type="ECO:0000313" key="2">
    <source>
        <dbReference type="EMBL" id="ABQ66596.1"/>
    </source>
</evidence>
<feature type="compositionally biased region" description="Basic residues" evidence="1">
    <location>
        <begin position="662"/>
        <end position="674"/>
    </location>
</feature>
<dbReference type="KEGG" id="swi:Swit_0225"/>
<feature type="region of interest" description="Disordered" evidence="1">
    <location>
        <begin position="171"/>
        <end position="190"/>
    </location>
</feature>
<accession>A0A9J9H7X2</accession>
<organism evidence="2 3">
    <name type="scientific">Rhizorhabdus wittichii (strain DSM 6014 / CCUG 31198 / JCM 15750 / NBRC 105917 / EY 4224 / RW1)</name>
    <name type="common">Sphingomonas wittichii</name>
    <dbReference type="NCBI Taxonomy" id="392499"/>
    <lineage>
        <taxon>Bacteria</taxon>
        <taxon>Pseudomonadati</taxon>
        <taxon>Pseudomonadota</taxon>
        <taxon>Alphaproteobacteria</taxon>
        <taxon>Sphingomonadales</taxon>
        <taxon>Sphingomonadaceae</taxon>
        <taxon>Rhizorhabdus</taxon>
    </lineage>
</organism>
<dbReference type="Proteomes" id="UP000001989">
    <property type="component" value="Chromosome"/>
</dbReference>
<dbReference type="AlphaFoldDB" id="A0A9J9H7X2"/>
<feature type="region of interest" description="Disordered" evidence="1">
    <location>
        <begin position="1"/>
        <end position="31"/>
    </location>
</feature>
<dbReference type="EMBL" id="CP000699">
    <property type="protein sequence ID" value="ABQ66596.1"/>
    <property type="molecule type" value="Genomic_DNA"/>
</dbReference>
<feature type="region of interest" description="Disordered" evidence="1">
    <location>
        <begin position="660"/>
        <end position="700"/>
    </location>
</feature>